<sequence length="66" mass="6933">MSTTMSSWLRGVHSPFAAALCAACGGHKGLCTAAVDASGQLDTVHRQVPCGEPNVTKRENAWTFAE</sequence>
<gene>
    <name evidence="1" type="ORF">DYB30_005443</name>
</gene>
<evidence type="ECO:0000313" key="2">
    <source>
        <dbReference type="Proteomes" id="UP000266643"/>
    </source>
</evidence>
<proteinExistence type="predicted"/>
<dbReference type="Proteomes" id="UP000266643">
    <property type="component" value="Unassembled WGS sequence"/>
</dbReference>
<dbReference type="AlphaFoldDB" id="A0A397DUY9"/>
<organism evidence="1 2">
    <name type="scientific">Aphanomyces astaci</name>
    <name type="common">Crayfish plague agent</name>
    <dbReference type="NCBI Taxonomy" id="112090"/>
    <lineage>
        <taxon>Eukaryota</taxon>
        <taxon>Sar</taxon>
        <taxon>Stramenopiles</taxon>
        <taxon>Oomycota</taxon>
        <taxon>Saprolegniomycetes</taxon>
        <taxon>Saprolegniales</taxon>
        <taxon>Verrucalvaceae</taxon>
        <taxon>Aphanomyces</taxon>
    </lineage>
</organism>
<evidence type="ECO:0000313" key="1">
    <source>
        <dbReference type="EMBL" id="RHY68654.1"/>
    </source>
</evidence>
<dbReference type="EMBL" id="QUTD01004327">
    <property type="protein sequence ID" value="RHY68654.1"/>
    <property type="molecule type" value="Genomic_DNA"/>
</dbReference>
<name>A0A397DUY9_APHAT</name>
<protein>
    <submittedName>
        <fullName evidence="1">Uncharacterized protein</fullName>
    </submittedName>
</protein>
<reference evidence="1 2" key="1">
    <citation type="submission" date="2018-08" db="EMBL/GenBank/DDBJ databases">
        <title>Aphanomyces genome sequencing and annotation.</title>
        <authorList>
            <person name="Minardi D."/>
            <person name="Oidtmann B."/>
            <person name="Van Der Giezen M."/>
            <person name="Studholme D.J."/>
        </authorList>
    </citation>
    <scope>NUCLEOTIDE SEQUENCE [LARGE SCALE GENOMIC DNA]</scope>
    <source>
        <strain evidence="1 2">D2</strain>
    </source>
</reference>
<comment type="caution">
    <text evidence="1">The sequence shown here is derived from an EMBL/GenBank/DDBJ whole genome shotgun (WGS) entry which is preliminary data.</text>
</comment>
<accession>A0A397DUY9</accession>